<dbReference type="InterPro" id="IPR027007">
    <property type="entry name" value="C2_DOCK-type_domain"/>
</dbReference>
<evidence type="ECO:0000256" key="1">
    <source>
        <dbReference type="ARBA" id="ARBA00004496"/>
    </source>
</evidence>
<evidence type="ECO:0000313" key="8">
    <source>
        <dbReference type="EMBL" id="CAB3379382.1"/>
    </source>
</evidence>
<dbReference type="GO" id="GO:0005737">
    <property type="term" value="C:cytoplasm"/>
    <property type="evidence" value="ECO:0007669"/>
    <property type="project" value="UniProtKB-SubCell"/>
</dbReference>
<dbReference type="Gene3D" id="1.20.58.740">
    <property type="match status" value="1"/>
</dbReference>
<feature type="region of interest" description="Disordered" evidence="5">
    <location>
        <begin position="17"/>
        <end position="40"/>
    </location>
</feature>
<feature type="compositionally biased region" description="Low complexity" evidence="5">
    <location>
        <begin position="1741"/>
        <end position="1753"/>
    </location>
</feature>
<dbReference type="Pfam" id="PF20421">
    <property type="entry name" value="DHR-2_Lobe_C"/>
    <property type="match status" value="1"/>
</dbReference>
<gene>
    <name evidence="8" type="ORF">CLODIP_2_CD10397</name>
</gene>
<feature type="compositionally biased region" description="Basic and acidic residues" evidence="5">
    <location>
        <begin position="1524"/>
        <end position="1534"/>
    </location>
</feature>
<dbReference type="Pfam" id="PF20422">
    <property type="entry name" value="DHR-2_Lobe_B"/>
    <property type="match status" value="1"/>
</dbReference>
<dbReference type="Pfam" id="PF06920">
    <property type="entry name" value="DHR-2_Lobe_A"/>
    <property type="match status" value="1"/>
</dbReference>
<feature type="compositionally biased region" description="Basic and acidic residues" evidence="5">
    <location>
        <begin position="1582"/>
        <end position="1594"/>
    </location>
</feature>
<dbReference type="InterPro" id="IPR046769">
    <property type="entry name" value="DOCKER_Lobe_A"/>
</dbReference>
<feature type="region of interest" description="Disordered" evidence="5">
    <location>
        <begin position="1524"/>
        <end position="1753"/>
    </location>
</feature>
<dbReference type="InterPro" id="IPR056372">
    <property type="entry name" value="TPR_DOCK"/>
</dbReference>
<keyword evidence="3" id="KW-0344">Guanine-nucleotide releasing factor</keyword>
<evidence type="ECO:0000256" key="2">
    <source>
        <dbReference type="ARBA" id="ARBA00022490"/>
    </source>
</evidence>
<sequence>MVDPTTMSLVELHQVHVQSSESSQGASARGTVRRPREGPGAAKRVLTHHLYFCMRDFRLNVGEDIEIFFSLYDTKRAAYISERFLVKISKEGFSSYVERLHSNCTIFTDLGSSDLNRDIVVVAHVMRVGRMLLSDSAKHKLPQLYRRPYGVAVLSISEFLHKEREQSTPQDLEQEFSFKVYQCEEKDFHTLHEFIIKKQSNKFSPVSGQANCGIDVSLKLLHGELPQVREDNALLLKNMAVTRKLGFADVIMPGDVRNDLYLILERGEFERGGKSTGKNIEVTVLIVDNTGKLLDDTLYGASGMDGSSYYQSMVIYHHNSPWWAETIRLAVPIDRFYGAHVRLEFRHCSTRDKTDKKLFGFSFFRLMVDGGATIHDGIHELFIYKCEDKGRLDPAVYLNLPVGVWDPTPGVQDIASPFGRSQKEVVCVRTLLCSTKLTQNDDLLALLQWKAHPNNIKEALDGVLKLNGEELVKFLQDVLDALFSMFSTEDGSSTAHSCLVFHVLVSIFSLLEDTKFEHFKPVMDAYITGHFAAALVYKGLLSHVQQSSDLATTTEMQEPIQKIFRSLEYIFKFIIQSRLLFARATGCQYEENFKKDLLSVFAAINKMLNQPGEVILPTQISLLTSISPVYEQLQQVLPTIECTQLATAMLASLPRDLPPQLAQAKLTAIRHLVTSKLFHDSESRSLLLSATCTHLRPFLAQRNELKLCSDILADITSFLFKQRESQIAAGKTNNILHHDMEIICISLLDMLLQTVLIILDRTATVVGYLVACLVGILQLMETSHYRLIWTELSSRESAKPLKDFLLRLFLVFRDLVKQDVFPQDWFVMKAETNLVMLEALKEFSFPLTTRFLADRQTFDHQLWSNYFNLAVSFLTQPALQLEQFSEVKRNKVMIRYSDLRVIMGFQILEMWSTLGEHKIAFIPSMVGPFMEVTLVPEPELRKATLRIFFDMMECEQRVRGNFKQVESELIDKLDILISENKGDDEYRQLFNTMEHLSAVLLDRVQSEDPAWRESGAAFISSVTRLLERLLDYRSVIQGDENRDKRMSCTYNLLNFYKNEIDRKEMYIRYIHKLHDLHLAAENYTEAGFTMKLYADQLTWGMNPLPASPHFPAQPEWQRKEMMYRKIVHYFDKGKCWEQGIPLCKELAELYEYRLFDYSKLSHILNTQAKFFDNILMQLRPEPEYFRVGFYGLSFPLFVRNKVFVYRGLEYERIGAFTQRLQTEFPSAQILMKNTPPEDNIVNSDGQYIQICNVKTISENNSVFAQGMFPVPEKIASFYQVNMIKKFQSDRPVHKGPIHKDNEFKSLWIERTTMETCNALPGILRWFEVTKRKVEEIPPVRFACETMENVNAELRQLIYYHTNEPGLNINPLSMRLQGIIDANVMGGIAKYQEAFFTTDFIASHPEFTEYIYKLRALIFDQVHDLEAGLIVHGQLAPPEVQPLHRRLMERLSQMKAGLRHLAPHLDIMQSSDSFHRKMGSIVHMPLPPVPVDKNNPTYEGVNGICSRSSNSSGNYGHLAMDSEDIYSKPGEKENGDGSAPPVPARGDVRPKSAGYNTIAEMARNPMGSPRNEYTSLPSVRPTHSREGSIDADHPPVMRKSKPRAMSPHTNGTDSASASQRNSWPDGEAAPPLPPRGCTPDKRPAAEQTPPAPPKRLVANSKNSLDAGGDNISNGSGENQSIGSAEWGPVIDAADPPVLSPRSQQPPAPPPIPPKASTPSAPPPPATPGDLAAANDNYSVPPRLRSSTLDSTTSP</sequence>
<dbReference type="InterPro" id="IPR026791">
    <property type="entry name" value="DOCK"/>
</dbReference>
<feature type="domain" description="C2 DOCK-type" evidence="6">
    <location>
        <begin position="257"/>
        <end position="433"/>
    </location>
</feature>
<dbReference type="Pfam" id="PF16172">
    <property type="entry name" value="DOCK_N"/>
    <property type="match status" value="1"/>
</dbReference>
<evidence type="ECO:0000259" key="7">
    <source>
        <dbReference type="PROSITE" id="PS51651"/>
    </source>
</evidence>
<dbReference type="Gene3D" id="2.60.40.150">
    <property type="entry name" value="C2 domain"/>
    <property type="match status" value="1"/>
</dbReference>
<dbReference type="FunFam" id="2.60.40.150:FF:000045">
    <property type="entry name" value="Dedicator of cytokinesis protein 4"/>
    <property type="match status" value="1"/>
</dbReference>
<comment type="caution">
    <text evidence="8">The sequence shown here is derived from an EMBL/GenBank/DDBJ whole genome shotgun (WGS) entry which is preliminary data.</text>
</comment>
<evidence type="ECO:0000256" key="5">
    <source>
        <dbReference type="SAM" id="MobiDB-lite"/>
    </source>
</evidence>
<dbReference type="PROSITE" id="PS51650">
    <property type="entry name" value="C2_DOCK"/>
    <property type="match status" value="1"/>
</dbReference>
<evidence type="ECO:0008006" key="10">
    <source>
        <dbReference type="Google" id="ProtNLM"/>
    </source>
</evidence>
<feature type="domain" description="DOCKER" evidence="7">
    <location>
        <begin position="1057"/>
        <end position="1466"/>
    </location>
</feature>
<dbReference type="OrthoDB" id="18896at2759"/>
<dbReference type="InterPro" id="IPR032376">
    <property type="entry name" value="DOCK_N"/>
</dbReference>
<dbReference type="InterPro" id="IPR027357">
    <property type="entry name" value="DOCKER_dom"/>
</dbReference>
<dbReference type="GO" id="GO:0005886">
    <property type="term" value="C:plasma membrane"/>
    <property type="evidence" value="ECO:0007669"/>
    <property type="project" value="TreeGrafter"/>
</dbReference>
<name>A0A8S1D6M1_9INSE</name>
<dbReference type="InterPro" id="IPR043162">
    <property type="entry name" value="DOCK_C_lobe_C"/>
</dbReference>
<dbReference type="GO" id="GO:0031267">
    <property type="term" value="F:small GTPase binding"/>
    <property type="evidence" value="ECO:0007669"/>
    <property type="project" value="TreeGrafter"/>
</dbReference>
<protein>
    <recommendedName>
        <fullName evidence="10">Dedicator of cytokinesis protein 3</fullName>
    </recommendedName>
</protein>
<dbReference type="PROSITE" id="PS51651">
    <property type="entry name" value="DOCKER"/>
    <property type="match status" value="1"/>
</dbReference>
<dbReference type="Pfam" id="PF23554">
    <property type="entry name" value="TPR_DOCK"/>
    <property type="match status" value="1"/>
</dbReference>
<dbReference type="InterPro" id="IPR046773">
    <property type="entry name" value="DOCKER_Lobe_C"/>
</dbReference>
<dbReference type="Gene3D" id="1.25.40.410">
    <property type="match status" value="1"/>
</dbReference>
<dbReference type="FunFam" id="1.25.40.410:FF:000003">
    <property type="entry name" value="Dedicator of cytokinesis protein 4"/>
    <property type="match status" value="1"/>
</dbReference>
<dbReference type="InterPro" id="IPR046770">
    <property type="entry name" value="DOCKER_Lobe_B"/>
</dbReference>
<reference evidence="8 9" key="1">
    <citation type="submission" date="2020-04" db="EMBL/GenBank/DDBJ databases">
        <authorList>
            <person name="Alioto T."/>
            <person name="Alioto T."/>
            <person name="Gomez Garrido J."/>
        </authorList>
    </citation>
    <scope>NUCLEOTIDE SEQUENCE [LARGE SCALE GENOMIC DNA]</scope>
</reference>
<feature type="compositionally biased region" description="Polar residues" evidence="5">
    <location>
        <begin position="1669"/>
        <end position="1681"/>
    </location>
</feature>
<dbReference type="Pfam" id="PF14429">
    <property type="entry name" value="DOCK-C2"/>
    <property type="match status" value="1"/>
</dbReference>
<dbReference type="PANTHER" id="PTHR45653:SF12">
    <property type="entry name" value="SPONGE, ISOFORM E"/>
    <property type="match status" value="1"/>
</dbReference>
<dbReference type="Proteomes" id="UP000494165">
    <property type="component" value="Unassembled WGS sequence"/>
</dbReference>
<dbReference type="InterPro" id="IPR043161">
    <property type="entry name" value="DOCK_C_lobe_A"/>
</dbReference>
<evidence type="ECO:0000256" key="4">
    <source>
        <dbReference type="PROSITE-ProRule" id="PRU00983"/>
    </source>
</evidence>
<dbReference type="PANTHER" id="PTHR45653">
    <property type="entry name" value="DEDICATOR OF CYTOKINESIS"/>
    <property type="match status" value="1"/>
</dbReference>
<organism evidence="8 9">
    <name type="scientific">Cloeon dipterum</name>
    <dbReference type="NCBI Taxonomy" id="197152"/>
    <lineage>
        <taxon>Eukaryota</taxon>
        <taxon>Metazoa</taxon>
        <taxon>Ecdysozoa</taxon>
        <taxon>Arthropoda</taxon>
        <taxon>Hexapoda</taxon>
        <taxon>Insecta</taxon>
        <taxon>Pterygota</taxon>
        <taxon>Palaeoptera</taxon>
        <taxon>Ephemeroptera</taxon>
        <taxon>Pisciforma</taxon>
        <taxon>Baetidae</taxon>
        <taxon>Cloeon</taxon>
    </lineage>
</organism>
<comment type="subcellular location">
    <subcellularLocation>
        <location evidence="1">Cytoplasm</location>
    </subcellularLocation>
</comment>
<keyword evidence="9" id="KW-1185">Reference proteome</keyword>
<feature type="compositionally biased region" description="Polar residues" evidence="5">
    <location>
        <begin position="1606"/>
        <end position="1621"/>
    </location>
</feature>
<proteinExistence type="inferred from homology"/>
<evidence type="ECO:0000313" key="9">
    <source>
        <dbReference type="Proteomes" id="UP000494165"/>
    </source>
</evidence>
<accession>A0A8S1D6M1</accession>
<dbReference type="GO" id="GO:0005085">
    <property type="term" value="F:guanyl-nucleotide exchange factor activity"/>
    <property type="evidence" value="ECO:0007669"/>
    <property type="project" value="UniProtKB-KW"/>
</dbReference>
<evidence type="ECO:0000256" key="3">
    <source>
        <dbReference type="ARBA" id="ARBA00022658"/>
    </source>
</evidence>
<keyword evidence="2" id="KW-0963">Cytoplasm</keyword>
<comment type="similarity">
    <text evidence="4">Belongs to the DOCK family.</text>
</comment>
<evidence type="ECO:0000259" key="6">
    <source>
        <dbReference type="PROSITE" id="PS51650"/>
    </source>
</evidence>
<dbReference type="EMBL" id="CADEPI010000184">
    <property type="protein sequence ID" value="CAB3379382.1"/>
    <property type="molecule type" value="Genomic_DNA"/>
</dbReference>
<dbReference type="InterPro" id="IPR035892">
    <property type="entry name" value="C2_domain_sf"/>
</dbReference>
<dbReference type="GO" id="GO:0007264">
    <property type="term" value="P:small GTPase-mediated signal transduction"/>
    <property type="evidence" value="ECO:0007669"/>
    <property type="project" value="InterPro"/>
</dbReference>
<feature type="compositionally biased region" description="Pro residues" evidence="5">
    <location>
        <begin position="1702"/>
        <end position="1725"/>
    </location>
</feature>